<dbReference type="EMBL" id="AE009950">
    <property type="protein sequence ID" value="AAL81636.1"/>
    <property type="molecule type" value="Genomic_DNA"/>
</dbReference>
<keyword evidence="2" id="KW-1185">Reference proteome</keyword>
<proteinExistence type="predicted"/>
<dbReference type="STRING" id="186497.PF1512"/>
<dbReference type="GeneID" id="13300822"/>
<evidence type="ECO:0000313" key="1">
    <source>
        <dbReference type="EMBL" id="AAL81636.1"/>
    </source>
</evidence>
<sequence length="82" mass="9343">MDKWEGAIAFLSRVCKGLRWNFKIRARGDVIIIPDFKKVEILVIPKKGSGFVKTYGIEPYTTLYLLILHSLNAFGSVEIIED</sequence>
<evidence type="ECO:0000313" key="2">
    <source>
        <dbReference type="Proteomes" id="UP000001013"/>
    </source>
</evidence>
<protein>
    <submittedName>
        <fullName evidence="1">Uncharacterized protein</fullName>
    </submittedName>
</protein>
<gene>
    <name evidence="1" type="ordered locus">PF1512</name>
</gene>
<dbReference type="KEGG" id="pfu:PF1512"/>
<dbReference type="PATRIC" id="fig|186497.12.peg.1575"/>
<dbReference type="AlphaFoldDB" id="Q8U0S2"/>
<accession>Q8U0S2</accession>
<organism evidence="1 2">
    <name type="scientific">Pyrococcus furiosus (strain ATCC 43587 / DSM 3638 / JCM 8422 / Vc1)</name>
    <dbReference type="NCBI Taxonomy" id="186497"/>
    <lineage>
        <taxon>Archaea</taxon>
        <taxon>Methanobacteriati</taxon>
        <taxon>Methanobacteriota</taxon>
        <taxon>Thermococci</taxon>
        <taxon>Thermococcales</taxon>
        <taxon>Thermococcaceae</taxon>
        <taxon>Pyrococcus</taxon>
    </lineage>
</organism>
<dbReference type="Proteomes" id="UP000001013">
    <property type="component" value="Chromosome"/>
</dbReference>
<reference evidence="1 2" key="1">
    <citation type="journal article" date="1999" name="Genetics">
        <title>Divergence of the hyperthermophilic archaea Pyrococcus furiosus and P. horikoshii inferred from complete genomic sequences.</title>
        <authorList>
            <person name="Maeder D.L."/>
            <person name="Weiss R.B."/>
            <person name="Dunn D.M."/>
            <person name="Cherry J.L."/>
            <person name="Gonzalez J.M."/>
            <person name="DiRuggiero J."/>
            <person name="Robb F.T."/>
        </authorList>
    </citation>
    <scope>NUCLEOTIDE SEQUENCE [LARGE SCALE GENOMIC DNA]</scope>
    <source>
        <strain evidence="2">ATCC 43587 / DSM 3638 / JCM 8422 / Vc1</strain>
    </source>
</reference>
<dbReference type="HOGENOM" id="CLU_2505093_0_0_2"/>
<dbReference type="DNASU" id="1469388"/>
<dbReference type="RefSeq" id="WP_011012659.1">
    <property type="nucleotide sequence ID" value="NZ_CP023154.1"/>
</dbReference>
<dbReference type="eggNOG" id="arCOG05785">
    <property type="taxonomic scope" value="Archaea"/>
</dbReference>
<name>Q8U0S2_PYRFU</name>
<dbReference type="PaxDb" id="186497-PF1512"/>